<name>A0A2N3VH01_9NOCA</name>
<sequence length="139" mass="15376">MTAHWLRTVVVGLMSYIDERGRYRTATAGETVRVHEDQLERFDRLNVLAAPMSSTALLDIADFMDPEVRHVDEIEIEDPDEVPTVVVDGDGATQDPEAEPSDAWTVPRLQEYAAAKQIDLGDATKKADILAAIQAGREN</sequence>
<organism evidence="1 2">
    <name type="scientific">Nocardia fluminea</name>
    <dbReference type="NCBI Taxonomy" id="134984"/>
    <lineage>
        <taxon>Bacteria</taxon>
        <taxon>Bacillati</taxon>
        <taxon>Actinomycetota</taxon>
        <taxon>Actinomycetes</taxon>
        <taxon>Mycobacteriales</taxon>
        <taxon>Nocardiaceae</taxon>
        <taxon>Nocardia</taxon>
    </lineage>
</organism>
<keyword evidence="2" id="KW-1185">Reference proteome</keyword>
<gene>
    <name evidence="1" type="ORF">ATK86_5345</name>
</gene>
<dbReference type="AlphaFoldDB" id="A0A2N3VH01"/>
<protein>
    <submittedName>
        <fullName evidence="1">Uncharacterized protein</fullName>
    </submittedName>
</protein>
<comment type="caution">
    <text evidence="1">The sequence shown here is derived from an EMBL/GenBank/DDBJ whole genome shotgun (WGS) entry which is preliminary data.</text>
</comment>
<evidence type="ECO:0000313" key="1">
    <source>
        <dbReference type="EMBL" id="PKV80908.1"/>
    </source>
</evidence>
<accession>A0A2N3VH01</accession>
<dbReference type="Proteomes" id="UP000233766">
    <property type="component" value="Unassembled WGS sequence"/>
</dbReference>
<evidence type="ECO:0000313" key="2">
    <source>
        <dbReference type="Proteomes" id="UP000233766"/>
    </source>
</evidence>
<proteinExistence type="predicted"/>
<reference evidence="1 2" key="1">
    <citation type="submission" date="2017-12" db="EMBL/GenBank/DDBJ databases">
        <title>Sequencing the genomes of 1000 Actinobacteria strains.</title>
        <authorList>
            <person name="Klenk H.-P."/>
        </authorList>
    </citation>
    <scope>NUCLEOTIDE SEQUENCE [LARGE SCALE GENOMIC DNA]</scope>
    <source>
        <strain evidence="1 2">DSM 44489</strain>
    </source>
</reference>
<dbReference type="EMBL" id="PJMW01000002">
    <property type="protein sequence ID" value="PKV80908.1"/>
    <property type="molecule type" value="Genomic_DNA"/>
</dbReference>